<gene>
    <name evidence="3" type="ORF">SAMN05421756_10356</name>
</gene>
<dbReference type="PANTHER" id="PTHR13136:SF11">
    <property type="entry name" value="TESTIS-EXPRESSED PROTEIN 30"/>
    <property type="match status" value="1"/>
</dbReference>
<dbReference type="AlphaFoldDB" id="A0A1H9EUY6"/>
<evidence type="ECO:0000313" key="4">
    <source>
        <dbReference type="Proteomes" id="UP000198504"/>
    </source>
</evidence>
<dbReference type="InterPro" id="IPR029058">
    <property type="entry name" value="AB_hydrolase_fold"/>
</dbReference>
<accession>A0A1H9EUY6</accession>
<sequence>MSDRVVEVSTPQGPGRFHVREAHEPVALLVLGHGAGGGVDAPDLAALARQLPDEGVTVLRFEQPWRVAGRKVAVRPPLLDEAWLAGLGVVLAALGPGLPLVLGGRSAGARVACRTATALDAVGVVGLSFPLHLPGRPERSRLDELLAPVVPRLVLQGTRDTFGSADELRVALGPDAPGVRVVDLPGADHGGRVPKAAVPTASELRGRVVAEIGAFVRERAADRPPSP</sequence>
<dbReference type="RefSeq" id="WP_232506188.1">
    <property type="nucleotide sequence ID" value="NZ_FOFA01000003.1"/>
</dbReference>
<keyword evidence="1" id="KW-0812">Transmembrane</keyword>
<dbReference type="PANTHER" id="PTHR13136">
    <property type="entry name" value="TESTIS DEVELOPMENT PROTEIN PRTD"/>
    <property type="match status" value="1"/>
</dbReference>
<keyword evidence="4" id="KW-1185">Reference proteome</keyword>
<keyword evidence="1" id="KW-1133">Transmembrane helix</keyword>
<feature type="domain" description="KANL3/Tex30 alpha/beta hydrolase-like" evidence="2">
    <location>
        <begin position="27"/>
        <end position="216"/>
    </location>
</feature>
<dbReference type="Pfam" id="PF20408">
    <property type="entry name" value="Abhydrolase_11"/>
    <property type="match status" value="1"/>
</dbReference>
<dbReference type="STRING" id="1036181.SAMN05421756_10356"/>
<dbReference type="InterPro" id="IPR026555">
    <property type="entry name" value="NSL3/Tex30"/>
</dbReference>
<dbReference type="Gene3D" id="3.40.50.1820">
    <property type="entry name" value="alpha/beta hydrolase"/>
    <property type="match status" value="1"/>
</dbReference>
<dbReference type="SUPFAM" id="SSF53474">
    <property type="entry name" value="alpha/beta-Hydrolases"/>
    <property type="match status" value="1"/>
</dbReference>
<dbReference type="EMBL" id="FOFA01000003">
    <property type="protein sequence ID" value="SEQ29397.1"/>
    <property type="molecule type" value="Genomic_DNA"/>
</dbReference>
<name>A0A1H9EUY6_9ACTN</name>
<keyword evidence="1" id="KW-0472">Membrane</keyword>
<evidence type="ECO:0000256" key="1">
    <source>
        <dbReference type="SAM" id="Phobius"/>
    </source>
</evidence>
<proteinExistence type="predicted"/>
<feature type="transmembrane region" description="Helical" evidence="1">
    <location>
        <begin position="82"/>
        <end position="102"/>
    </location>
</feature>
<evidence type="ECO:0000313" key="3">
    <source>
        <dbReference type="EMBL" id="SEQ29397.1"/>
    </source>
</evidence>
<dbReference type="Proteomes" id="UP000198504">
    <property type="component" value="Unassembled WGS sequence"/>
</dbReference>
<organism evidence="3 4">
    <name type="scientific">Microlunatus flavus</name>
    <dbReference type="NCBI Taxonomy" id="1036181"/>
    <lineage>
        <taxon>Bacteria</taxon>
        <taxon>Bacillati</taxon>
        <taxon>Actinomycetota</taxon>
        <taxon>Actinomycetes</taxon>
        <taxon>Propionibacteriales</taxon>
        <taxon>Propionibacteriaceae</taxon>
        <taxon>Microlunatus</taxon>
    </lineage>
</organism>
<protein>
    <recommendedName>
        <fullName evidence="2">KANL3/Tex30 alpha/beta hydrolase-like domain-containing protein</fullName>
    </recommendedName>
</protein>
<evidence type="ECO:0000259" key="2">
    <source>
        <dbReference type="Pfam" id="PF20408"/>
    </source>
</evidence>
<reference evidence="4" key="1">
    <citation type="submission" date="2016-10" db="EMBL/GenBank/DDBJ databases">
        <authorList>
            <person name="Varghese N."/>
            <person name="Submissions S."/>
        </authorList>
    </citation>
    <scope>NUCLEOTIDE SEQUENCE [LARGE SCALE GENOMIC DNA]</scope>
    <source>
        <strain evidence="4">CGMCC 4.6856</strain>
    </source>
</reference>
<dbReference type="InterPro" id="IPR046879">
    <property type="entry name" value="KANL3/Tex30_Abhydrolase"/>
</dbReference>